<evidence type="ECO:0000313" key="3">
    <source>
        <dbReference type="EMBL" id="SHM04112.1"/>
    </source>
</evidence>
<comment type="similarity">
    <text evidence="1">Belongs to the UPF0213 family.</text>
</comment>
<dbReference type="Proteomes" id="UP000189935">
    <property type="component" value="Chromosome I"/>
</dbReference>
<sequence length="95" mass="10894">MKQPCVYIVASRRHGTLYTGVTANLPRRAYEHREGLVKGFSTRYGCKVLVWYELHETVLEAITREKQIKAGSRAKKLALIEALNPDWKDLYDSLA</sequence>
<dbReference type="PROSITE" id="PS50164">
    <property type="entry name" value="GIY_YIG"/>
    <property type="match status" value="1"/>
</dbReference>
<accession>A0A1M7FJ23</accession>
<dbReference type="RefSeq" id="WP_079544488.1">
    <property type="nucleotide sequence ID" value="NZ_LT670844.1"/>
</dbReference>
<keyword evidence="3" id="KW-0255">Endonuclease</keyword>
<keyword evidence="3" id="KW-0378">Hydrolase</keyword>
<gene>
    <name evidence="3" type="ORF">SAMN05444159_7518</name>
</gene>
<name>A0A1M7FJ23_9BRAD</name>
<dbReference type="EMBL" id="LT670844">
    <property type="protein sequence ID" value="SHM04112.1"/>
    <property type="molecule type" value="Genomic_DNA"/>
</dbReference>
<evidence type="ECO:0000313" key="4">
    <source>
        <dbReference type="Proteomes" id="UP000189935"/>
    </source>
</evidence>
<reference evidence="3 4" key="1">
    <citation type="submission" date="2016-11" db="EMBL/GenBank/DDBJ databases">
        <authorList>
            <person name="Jaros S."/>
            <person name="Januszkiewicz K."/>
            <person name="Wedrychowicz H."/>
        </authorList>
    </citation>
    <scope>NUCLEOTIDE SEQUENCE [LARGE SCALE GENOMIC DNA]</scope>
    <source>
        <strain evidence="3 4">GAS499</strain>
    </source>
</reference>
<dbReference type="Pfam" id="PF01541">
    <property type="entry name" value="GIY-YIG"/>
    <property type="match status" value="1"/>
</dbReference>
<dbReference type="CDD" id="cd10448">
    <property type="entry name" value="GIY-YIG_unchar_3"/>
    <property type="match status" value="1"/>
</dbReference>
<dbReference type="InterPro" id="IPR000305">
    <property type="entry name" value="GIY-YIG_endonuc"/>
</dbReference>
<dbReference type="PANTHER" id="PTHR34477:SF5">
    <property type="entry name" value="BSL5627 PROTEIN"/>
    <property type="match status" value="1"/>
</dbReference>
<evidence type="ECO:0000259" key="2">
    <source>
        <dbReference type="PROSITE" id="PS50164"/>
    </source>
</evidence>
<feature type="domain" description="GIY-YIG" evidence="2">
    <location>
        <begin position="2"/>
        <end position="78"/>
    </location>
</feature>
<dbReference type="Gene3D" id="3.40.1440.10">
    <property type="entry name" value="GIY-YIG endonuclease"/>
    <property type="match status" value="1"/>
</dbReference>
<keyword evidence="3" id="KW-0540">Nuclease</keyword>
<dbReference type="GO" id="GO:0004519">
    <property type="term" value="F:endonuclease activity"/>
    <property type="evidence" value="ECO:0007669"/>
    <property type="project" value="UniProtKB-KW"/>
</dbReference>
<dbReference type="SUPFAM" id="SSF82771">
    <property type="entry name" value="GIY-YIG endonuclease"/>
    <property type="match status" value="1"/>
</dbReference>
<dbReference type="AlphaFoldDB" id="A0A1M7FJ23"/>
<dbReference type="InterPro" id="IPR035901">
    <property type="entry name" value="GIY-YIG_endonuc_sf"/>
</dbReference>
<evidence type="ECO:0000256" key="1">
    <source>
        <dbReference type="ARBA" id="ARBA00007435"/>
    </source>
</evidence>
<dbReference type="InterPro" id="IPR050190">
    <property type="entry name" value="UPF0213_domain"/>
</dbReference>
<organism evidence="3 4">
    <name type="scientific">Bradyrhizobium lablabi</name>
    <dbReference type="NCBI Taxonomy" id="722472"/>
    <lineage>
        <taxon>Bacteria</taxon>
        <taxon>Pseudomonadati</taxon>
        <taxon>Pseudomonadota</taxon>
        <taxon>Alphaproteobacteria</taxon>
        <taxon>Hyphomicrobiales</taxon>
        <taxon>Nitrobacteraceae</taxon>
        <taxon>Bradyrhizobium</taxon>
    </lineage>
</organism>
<dbReference type="PANTHER" id="PTHR34477">
    <property type="entry name" value="UPF0213 PROTEIN YHBQ"/>
    <property type="match status" value="1"/>
</dbReference>
<proteinExistence type="inferred from homology"/>
<protein>
    <submittedName>
        <fullName evidence="3">Predicted endonuclease, GIY-YIG superfamily</fullName>
    </submittedName>
</protein>
<dbReference type="OrthoDB" id="287318at2"/>